<proteinExistence type="predicted"/>
<dbReference type="AlphaFoldDB" id="A0A2A2EV33"/>
<evidence type="ECO:0000256" key="1">
    <source>
        <dbReference type="SAM" id="MobiDB-lite"/>
    </source>
</evidence>
<keyword evidence="3" id="KW-1185">Reference proteome</keyword>
<dbReference type="InterPro" id="IPR010982">
    <property type="entry name" value="Lambda_DNA-bd_dom_sf"/>
</dbReference>
<comment type="caution">
    <text evidence="2">The sequence shown here is derived from an EMBL/GenBank/DDBJ whole genome shotgun (WGS) entry which is preliminary data.</text>
</comment>
<name>A0A2A2EV33_9GAMM</name>
<dbReference type="Proteomes" id="UP000218896">
    <property type="component" value="Unassembled WGS sequence"/>
</dbReference>
<dbReference type="Gene3D" id="1.10.260.40">
    <property type="entry name" value="lambda repressor-like DNA-binding domains"/>
    <property type="match status" value="1"/>
</dbReference>
<feature type="region of interest" description="Disordered" evidence="1">
    <location>
        <begin position="67"/>
        <end position="92"/>
    </location>
</feature>
<reference evidence="2 3" key="1">
    <citation type="submission" date="2017-08" db="EMBL/GenBank/DDBJ databases">
        <title>Halovibrio sewagensis sp. nov., isolated from wastewater of high salinity.</title>
        <authorList>
            <person name="Dong X."/>
            <person name="Zhang G."/>
        </authorList>
    </citation>
    <scope>NUCLEOTIDE SEQUENCE [LARGE SCALE GENOMIC DNA]</scope>
    <source>
        <strain evidence="2 3">YL5-2</strain>
    </source>
</reference>
<accession>A0A2A2EV33</accession>
<dbReference type="GO" id="GO:0003677">
    <property type="term" value="F:DNA binding"/>
    <property type="evidence" value="ECO:0007669"/>
    <property type="project" value="UniProtKB-KW"/>
</dbReference>
<sequence>MIRERLIDFFNTCGVTSKEMEHLTGIDREKWNSVRARRRRVNEEDIEGFAEAFPQFAYWLTTGKTLPESGQISPHDERVRGDNDLGHGEASG</sequence>
<feature type="compositionally biased region" description="Basic and acidic residues" evidence="1">
    <location>
        <begin position="74"/>
        <end position="92"/>
    </location>
</feature>
<evidence type="ECO:0000313" key="3">
    <source>
        <dbReference type="Proteomes" id="UP000218896"/>
    </source>
</evidence>
<keyword evidence="2" id="KW-0238">DNA-binding</keyword>
<evidence type="ECO:0000313" key="2">
    <source>
        <dbReference type="EMBL" id="PAU76420.1"/>
    </source>
</evidence>
<protein>
    <submittedName>
        <fullName evidence="2">DNA-binding protein</fullName>
    </submittedName>
</protein>
<organism evidence="2 3">
    <name type="scientific">Halovibrio salipaludis</name>
    <dbReference type="NCBI Taxonomy" id="2032626"/>
    <lineage>
        <taxon>Bacteria</taxon>
        <taxon>Pseudomonadati</taxon>
        <taxon>Pseudomonadota</taxon>
        <taxon>Gammaproteobacteria</taxon>
        <taxon>Oceanospirillales</taxon>
        <taxon>Halomonadaceae</taxon>
        <taxon>Halovibrio</taxon>
    </lineage>
</organism>
<gene>
    <name evidence="2" type="ORF">CK501_15910</name>
</gene>
<dbReference type="EMBL" id="NSKD01000012">
    <property type="protein sequence ID" value="PAU76420.1"/>
    <property type="molecule type" value="Genomic_DNA"/>
</dbReference>